<reference evidence="3 4" key="1">
    <citation type="submission" date="2016-09" db="EMBL/GenBank/DDBJ databases">
        <title>Desulfuribacillus arsenicus sp. nov., an obligately anaerobic, dissimilatory arsenic- and antimonate-reducing bacterium isolated from anoxic sediments.</title>
        <authorList>
            <person name="Abin C.A."/>
            <person name="Hollibaugh J.T."/>
        </authorList>
    </citation>
    <scope>NUCLEOTIDE SEQUENCE [LARGE SCALE GENOMIC DNA]</scope>
    <source>
        <strain evidence="3 4">MLFW-2</strain>
    </source>
</reference>
<dbReference type="AlphaFoldDB" id="A0A1E5L736"/>
<accession>A0A1E5L736</accession>
<evidence type="ECO:0000313" key="3">
    <source>
        <dbReference type="EMBL" id="OEH85936.1"/>
    </source>
</evidence>
<proteinExistence type="predicted"/>
<dbReference type="InterPro" id="IPR027383">
    <property type="entry name" value="Znf_put"/>
</dbReference>
<name>A0A1E5L736_9FIRM</name>
<keyword evidence="1" id="KW-0812">Transmembrane</keyword>
<evidence type="ECO:0000313" key="4">
    <source>
        <dbReference type="Proteomes" id="UP000095255"/>
    </source>
</evidence>
<keyword evidence="1" id="KW-0472">Membrane</keyword>
<evidence type="ECO:0000259" key="2">
    <source>
        <dbReference type="Pfam" id="PF13490"/>
    </source>
</evidence>
<feature type="domain" description="Putative zinc-finger" evidence="2">
    <location>
        <begin position="3"/>
        <end position="37"/>
    </location>
</feature>
<feature type="transmembrane region" description="Helical" evidence="1">
    <location>
        <begin position="89"/>
        <end position="110"/>
    </location>
</feature>
<comment type="caution">
    <text evidence="3">The sequence shown here is derived from an EMBL/GenBank/DDBJ whole genome shotgun (WGS) entry which is preliminary data.</text>
</comment>
<evidence type="ECO:0000256" key="1">
    <source>
        <dbReference type="SAM" id="Phobius"/>
    </source>
</evidence>
<dbReference type="EMBL" id="MJAT01000012">
    <property type="protein sequence ID" value="OEH85936.1"/>
    <property type="molecule type" value="Genomic_DNA"/>
</dbReference>
<organism evidence="3 4">
    <name type="scientific">Desulfuribacillus stibiiarsenatis</name>
    <dbReference type="NCBI Taxonomy" id="1390249"/>
    <lineage>
        <taxon>Bacteria</taxon>
        <taxon>Bacillati</taxon>
        <taxon>Bacillota</taxon>
        <taxon>Desulfuribacillia</taxon>
        <taxon>Desulfuribacillales</taxon>
        <taxon>Desulfuribacillaceae</taxon>
        <taxon>Desulfuribacillus</taxon>
    </lineage>
</organism>
<sequence>MRCEEVQSSILDFIDCELDQTMCQKITEHLNSCQSCRLQHKGWEETIYAIQASKNDEFANEYRSVKENVMNRIQHFENHKTVFKKNIKVWNRLAGIAAAFAILFVGYAGYNDINSSSSQSLPMEQDVSITTVKKGDVVRISSNEQELANMGLSNENVPYSLSGIFFGIGVMSIFMRKKIEKQLENL</sequence>
<gene>
    <name evidence="3" type="ORF">BHU72_03970</name>
</gene>
<dbReference type="Proteomes" id="UP000095255">
    <property type="component" value="Unassembled WGS sequence"/>
</dbReference>
<dbReference type="Pfam" id="PF13490">
    <property type="entry name" value="zf-HC2"/>
    <property type="match status" value="1"/>
</dbReference>
<feature type="transmembrane region" description="Helical" evidence="1">
    <location>
        <begin position="157"/>
        <end position="175"/>
    </location>
</feature>
<keyword evidence="4" id="KW-1185">Reference proteome</keyword>
<keyword evidence="1" id="KW-1133">Transmembrane helix</keyword>
<protein>
    <recommendedName>
        <fullName evidence="2">Putative zinc-finger domain-containing protein</fullName>
    </recommendedName>
</protein>